<organism evidence="4">
    <name type="scientific">marine sediment metagenome</name>
    <dbReference type="NCBI Taxonomy" id="412755"/>
    <lineage>
        <taxon>unclassified sequences</taxon>
        <taxon>metagenomes</taxon>
        <taxon>ecological metagenomes</taxon>
    </lineage>
</organism>
<dbReference type="GO" id="GO:0009341">
    <property type="term" value="C:beta-galactosidase complex"/>
    <property type="evidence" value="ECO:0007669"/>
    <property type="project" value="InterPro"/>
</dbReference>
<sequence length="189" mass="22132">MRRQVHKRIDRRLRELGLSDISPYRYYLETGGAWAFSAYHIWMADKEKTYYHKQAKKAFIADRTNFRILERNPCLSNHITKRRLKWLFTHEGRMHRTTRPLFYTIGDEPGVANQVAPFDYCFSPHCKKAFREWLKKRYGTLEALNEQWESDYKKWDDVRGATTDETFARKGGASGAGLRLSCGLSGVGS</sequence>
<name>A0A0F9GS28_9ZZZZ</name>
<dbReference type="Gene3D" id="3.20.20.80">
    <property type="entry name" value="Glycosidases"/>
    <property type="match status" value="1"/>
</dbReference>
<keyword evidence="2" id="KW-0326">Glycosidase</keyword>
<dbReference type="Pfam" id="PF02449">
    <property type="entry name" value="Glyco_hydro_42"/>
    <property type="match status" value="1"/>
</dbReference>
<evidence type="ECO:0000259" key="3">
    <source>
        <dbReference type="Pfam" id="PF02449"/>
    </source>
</evidence>
<dbReference type="InterPro" id="IPR013529">
    <property type="entry name" value="Glyco_hydro_42_N"/>
</dbReference>
<dbReference type="AlphaFoldDB" id="A0A0F9GS28"/>
<evidence type="ECO:0000256" key="2">
    <source>
        <dbReference type="ARBA" id="ARBA00023295"/>
    </source>
</evidence>
<dbReference type="EMBL" id="LAZR01027383">
    <property type="protein sequence ID" value="KKL65897.1"/>
    <property type="molecule type" value="Genomic_DNA"/>
</dbReference>
<reference evidence="4" key="1">
    <citation type="journal article" date="2015" name="Nature">
        <title>Complex archaea that bridge the gap between prokaryotes and eukaryotes.</title>
        <authorList>
            <person name="Spang A."/>
            <person name="Saw J.H."/>
            <person name="Jorgensen S.L."/>
            <person name="Zaremba-Niedzwiedzka K."/>
            <person name="Martijn J."/>
            <person name="Lind A.E."/>
            <person name="van Eijk R."/>
            <person name="Schleper C."/>
            <person name="Guy L."/>
            <person name="Ettema T.J."/>
        </authorList>
    </citation>
    <scope>NUCLEOTIDE SEQUENCE</scope>
</reference>
<keyword evidence="1" id="KW-0378">Hydrolase</keyword>
<evidence type="ECO:0000256" key="1">
    <source>
        <dbReference type="ARBA" id="ARBA00022801"/>
    </source>
</evidence>
<dbReference type="GO" id="GO:0005975">
    <property type="term" value="P:carbohydrate metabolic process"/>
    <property type="evidence" value="ECO:0007669"/>
    <property type="project" value="InterPro"/>
</dbReference>
<feature type="domain" description="Glycoside hydrolase family 42 N-terminal" evidence="3">
    <location>
        <begin position="103"/>
        <end position="159"/>
    </location>
</feature>
<protein>
    <recommendedName>
        <fullName evidence="3">Glycoside hydrolase family 42 N-terminal domain-containing protein</fullName>
    </recommendedName>
</protein>
<accession>A0A0F9GS28</accession>
<evidence type="ECO:0000313" key="4">
    <source>
        <dbReference type="EMBL" id="KKL65897.1"/>
    </source>
</evidence>
<dbReference type="InterPro" id="IPR017853">
    <property type="entry name" value="GH"/>
</dbReference>
<comment type="caution">
    <text evidence="4">The sequence shown here is derived from an EMBL/GenBank/DDBJ whole genome shotgun (WGS) entry which is preliminary data.</text>
</comment>
<proteinExistence type="predicted"/>
<dbReference type="GO" id="GO:0004565">
    <property type="term" value="F:beta-galactosidase activity"/>
    <property type="evidence" value="ECO:0007669"/>
    <property type="project" value="InterPro"/>
</dbReference>
<dbReference type="SUPFAM" id="SSF51445">
    <property type="entry name" value="(Trans)glycosidases"/>
    <property type="match status" value="1"/>
</dbReference>
<gene>
    <name evidence="4" type="ORF">LCGC14_2150380</name>
</gene>